<keyword evidence="3" id="KW-1185">Reference proteome</keyword>
<dbReference type="Gene3D" id="2.170.150.40">
    <property type="entry name" value="Domain of unknown function (DUF427)"/>
    <property type="match status" value="1"/>
</dbReference>
<dbReference type="InParanoid" id="A0A4R2PCM4"/>
<evidence type="ECO:0000259" key="1">
    <source>
        <dbReference type="Pfam" id="PF04248"/>
    </source>
</evidence>
<dbReference type="PANTHER" id="PTHR43058:SF1">
    <property type="entry name" value="DUF427 DOMAIN-CONTAINING PROTEIN"/>
    <property type="match status" value="1"/>
</dbReference>
<evidence type="ECO:0000313" key="2">
    <source>
        <dbReference type="EMBL" id="TCP32933.1"/>
    </source>
</evidence>
<reference evidence="2 3" key="1">
    <citation type="submission" date="2019-03" db="EMBL/GenBank/DDBJ databases">
        <title>Genomic Encyclopedia of Type Strains, Phase IV (KMG-IV): sequencing the most valuable type-strain genomes for metagenomic binning, comparative biology and taxonomic classification.</title>
        <authorList>
            <person name="Goeker M."/>
        </authorList>
    </citation>
    <scope>NUCLEOTIDE SEQUENCE [LARGE SCALE GENOMIC DNA]</scope>
    <source>
        <strain evidence="2 3">DSM 2132</strain>
    </source>
</reference>
<organism evidence="2 3">
    <name type="scientific">Rhodothalassium salexigens DSM 2132</name>
    <dbReference type="NCBI Taxonomy" id="1188247"/>
    <lineage>
        <taxon>Bacteria</taxon>
        <taxon>Pseudomonadati</taxon>
        <taxon>Pseudomonadota</taxon>
        <taxon>Alphaproteobacteria</taxon>
        <taxon>Rhodothalassiales</taxon>
        <taxon>Rhodothalassiaceae</taxon>
        <taxon>Rhodothalassium</taxon>
    </lineage>
</organism>
<name>A0A4R2PCM4_RHOSA</name>
<dbReference type="AlphaFoldDB" id="A0A4R2PCM4"/>
<dbReference type="PANTHER" id="PTHR43058">
    <property type="entry name" value="SLR0655 PROTEIN"/>
    <property type="match status" value="1"/>
</dbReference>
<protein>
    <submittedName>
        <fullName evidence="2">Uncharacterized protein (DUF427 family)</fullName>
    </submittedName>
</protein>
<accession>A0A4R2PCM4</accession>
<dbReference type="EMBL" id="SLXO01000008">
    <property type="protein sequence ID" value="TCP32933.1"/>
    <property type="molecule type" value="Genomic_DNA"/>
</dbReference>
<dbReference type="Pfam" id="PF04248">
    <property type="entry name" value="NTP_transf_9"/>
    <property type="match status" value="1"/>
</dbReference>
<comment type="caution">
    <text evidence="2">The sequence shown here is derived from an EMBL/GenBank/DDBJ whole genome shotgun (WGS) entry which is preliminary data.</text>
</comment>
<dbReference type="Proteomes" id="UP000295399">
    <property type="component" value="Unassembled WGS sequence"/>
</dbReference>
<sequence length="194" mass="21306">MPSPPIDLDRLMPEIQTARLAWRDRPRPHDIVTPNPGQRSVWDFPRPPRVDAVDARCTVDFAGRRIADSNAVLAVCETASAPVYYFPAADVATDCLVANPHRTLCEWKGIAAYDDLVVGTRRAQRAVFCLETPLTDLGMGYERLLDHYAFYPAAMDRCCVGAHVATPQPGQFYAGWVTPDLTGPIKGPPGTGGW</sequence>
<dbReference type="InterPro" id="IPR038694">
    <property type="entry name" value="DUF427_sf"/>
</dbReference>
<gene>
    <name evidence="2" type="ORF">EV659_10832</name>
</gene>
<feature type="domain" description="DUF427" evidence="1">
    <location>
        <begin position="58"/>
        <end position="152"/>
    </location>
</feature>
<proteinExistence type="predicted"/>
<evidence type="ECO:0000313" key="3">
    <source>
        <dbReference type="Proteomes" id="UP000295399"/>
    </source>
</evidence>
<dbReference type="OrthoDB" id="9815163at2"/>
<dbReference type="InterPro" id="IPR007361">
    <property type="entry name" value="DUF427"/>
</dbReference>
<dbReference type="RefSeq" id="WP_132708868.1">
    <property type="nucleotide sequence ID" value="NZ_JACIGF010000008.1"/>
</dbReference>